<feature type="region of interest" description="Disordered" evidence="1">
    <location>
        <begin position="81"/>
        <end position="120"/>
    </location>
</feature>
<organism evidence="2">
    <name type="scientific">Cyprideis torosa</name>
    <dbReference type="NCBI Taxonomy" id="163714"/>
    <lineage>
        <taxon>Eukaryota</taxon>
        <taxon>Metazoa</taxon>
        <taxon>Ecdysozoa</taxon>
        <taxon>Arthropoda</taxon>
        <taxon>Crustacea</taxon>
        <taxon>Oligostraca</taxon>
        <taxon>Ostracoda</taxon>
        <taxon>Podocopa</taxon>
        <taxon>Podocopida</taxon>
        <taxon>Cytherocopina</taxon>
        <taxon>Cytheroidea</taxon>
        <taxon>Cytherideidae</taxon>
        <taxon>Cyprideis</taxon>
    </lineage>
</organism>
<feature type="non-terminal residue" evidence="2">
    <location>
        <position position="1"/>
    </location>
</feature>
<sequence>CRKLLQRTEQAMAHIIFMSVTQDGCQLQQNSASVSVFTESHSKDLAFDIGATTIEDTANKYSTSEFRRSLPSLLAENFGAETASDTRTCDGHGGTRKESAVNGKRPSSGPSPGQAIPFAPPELENSYRKLQQSAAPLVTNAFDFFGKSTPPLLCNHLRESSAKVETLEGK</sequence>
<name>A0A7R8ZLF3_9CRUS</name>
<dbReference type="EMBL" id="OB660687">
    <property type="protein sequence ID" value="CAD7225900.1"/>
    <property type="molecule type" value="Genomic_DNA"/>
</dbReference>
<evidence type="ECO:0000256" key="1">
    <source>
        <dbReference type="SAM" id="MobiDB-lite"/>
    </source>
</evidence>
<protein>
    <submittedName>
        <fullName evidence="2">Uncharacterized protein</fullName>
    </submittedName>
</protein>
<feature type="compositionally biased region" description="Basic and acidic residues" evidence="1">
    <location>
        <begin position="87"/>
        <end position="99"/>
    </location>
</feature>
<reference evidence="2" key="1">
    <citation type="submission" date="2020-11" db="EMBL/GenBank/DDBJ databases">
        <authorList>
            <person name="Tran Van P."/>
        </authorList>
    </citation>
    <scope>NUCLEOTIDE SEQUENCE</scope>
</reference>
<gene>
    <name evidence="2" type="ORF">CTOB1V02_LOCUS3829</name>
</gene>
<dbReference type="AlphaFoldDB" id="A0A7R8ZLF3"/>
<proteinExistence type="predicted"/>
<evidence type="ECO:0000313" key="2">
    <source>
        <dbReference type="EMBL" id="CAD7225900.1"/>
    </source>
</evidence>
<accession>A0A7R8ZLF3</accession>